<sequence>MKRLILNATYLRGASLEWDKGPLLIEDGVVKTIGNESCEKLMAEAHEVIDANGWIGIPAFADLHVHFREPGFEAKETLETGLRAAEKGGFTLVAAMPNTKPPLDSVDRIEALVEKAKGLSEVEFLQFAAVTLGQKGETVVDVEALAAKNLKLFSEDGHEVQSPERFKEALVRVEKVGGIVVTHCEDHPLTVEFKDAPYPPEGEWHMVKRDIELAAETQTRLHLAHLSTKESIELVRKAKAEGVRVTSEVAPHHLFFNADRLNFTTAFYKVNPPLRGEKHIAALIEGIKDGTVDMIASDHAPHEIESKRCPYGQGSYGFSGLEYSFSATHTALRANGISLRTLVKLMSFAPRNLIGREDNIIENQHFADLVFVNLDESFTIKEEDLVSKGKNCPYIGHEMTGAVKCVILGDQVLYRSDEKNVR</sequence>
<dbReference type="OrthoDB" id="9765462at2"/>
<dbReference type="GO" id="GO:0046872">
    <property type="term" value="F:metal ion binding"/>
    <property type="evidence" value="ECO:0007669"/>
    <property type="project" value="UniProtKB-KW"/>
</dbReference>
<dbReference type="Pfam" id="PF12890">
    <property type="entry name" value="DHOase"/>
    <property type="match status" value="1"/>
</dbReference>
<dbReference type="EMBL" id="FMWL01000026">
    <property type="protein sequence ID" value="SCZ81930.1"/>
    <property type="molecule type" value="Genomic_DNA"/>
</dbReference>
<dbReference type="NCBIfam" id="TIGR00857">
    <property type="entry name" value="pyrC_multi"/>
    <property type="match status" value="1"/>
</dbReference>
<dbReference type="CDD" id="cd01317">
    <property type="entry name" value="DHOase_IIa"/>
    <property type="match status" value="1"/>
</dbReference>
<evidence type="ECO:0000256" key="5">
    <source>
        <dbReference type="ARBA" id="ARBA00022801"/>
    </source>
</evidence>
<evidence type="ECO:0000256" key="6">
    <source>
        <dbReference type="ARBA" id="ARBA00022975"/>
    </source>
</evidence>
<dbReference type="SUPFAM" id="SSF51556">
    <property type="entry name" value="Metallo-dependent hydrolases"/>
    <property type="match status" value="1"/>
</dbReference>
<keyword evidence="6" id="KW-0665">Pyrimidine biosynthesis</keyword>
<comment type="similarity">
    <text evidence="3">Belongs to the metallo-dependent hydrolases superfamily. DHOase family. Class I DHOase subfamily.</text>
</comment>
<reference evidence="8 9" key="1">
    <citation type="submission" date="2016-10" db="EMBL/GenBank/DDBJ databases">
        <authorList>
            <person name="de Groot N.N."/>
        </authorList>
    </citation>
    <scope>NUCLEOTIDE SEQUENCE [LARGE SCALE GENOMIC DNA]</scope>
    <source>
        <strain evidence="8 9">DSM 2784</strain>
    </source>
</reference>
<dbReference type="GO" id="GO:0006221">
    <property type="term" value="P:pyrimidine nucleotide biosynthetic process"/>
    <property type="evidence" value="ECO:0007669"/>
    <property type="project" value="UniProtKB-KW"/>
</dbReference>
<dbReference type="Gene3D" id="2.30.40.10">
    <property type="entry name" value="Urease, subunit C, domain 1"/>
    <property type="match status" value="1"/>
</dbReference>
<comment type="cofactor">
    <cofactor evidence="1">
        <name>Zn(2+)</name>
        <dbReference type="ChEBI" id="CHEBI:29105"/>
    </cofactor>
</comment>
<dbReference type="InterPro" id="IPR002195">
    <property type="entry name" value="Dihydroorotase_CS"/>
</dbReference>
<keyword evidence="5" id="KW-0378">Hydrolase</keyword>
<evidence type="ECO:0000256" key="1">
    <source>
        <dbReference type="ARBA" id="ARBA00001947"/>
    </source>
</evidence>
<dbReference type="InterPro" id="IPR011059">
    <property type="entry name" value="Metal-dep_hydrolase_composite"/>
</dbReference>
<dbReference type="STRING" id="1120920.SAMN03080599_03176"/>
<feature type="domain" description="Dihydroorotase catalytic" evidence="7">
    <location>
        <begin position="57"/>
        <end position="190"/>
    </location>
</feature>
<dbReference type="PROSITE" id="PS00482">
    <property type="entry name" value="DIHYDROOROTASE_1"/>
    <property type="match status" value="1"/>
</dbReference>
<dbReference type="GO" id="GO:0005737">
    <property type="term" value="C:cytoplasm"/>
    <property type="evidence" value="ECO:0007669"/>
    <property type="project" value="TreeGrafter"/>
</dbReference>
<evidence type="ECO:0000313" key="8">
    <source>
        <dbReference type="EMBL" id="SCZ81930.1"/>
    </source>
</evidence>
<evidence type="ECO:0000256" key="2">
    <source>
        <dbReference type="ARBA" id="ARBA00002368"/>
    </source>
</evidence>
<dbReference type="RefSeq" id="WP_092593228.1">
    <property type="nucleotide sequence ID" value="NZ_FMWL01000026.1"/>
</dbReference>
<keyword evidence="9" id="KW-1185">Reference proteome</keyword>
<proteinExistence type="inferred from homology"/>
<dbReference type="AlphaFoldDB" id="A0A1G5S7Q9"/>
<dbReference type="InterPro" id="IPR050138">
    <property type="entry name" value="DHOase/Allantoinase_Hydrolase"/>
</dbReference>
<dbReference type="GO" id="GO:0004151">
    <property type="term" value="F:dihydroorotase activity"/>
    <property type="evidence" value="ECO:0007669"/>
    <property type="project" value="InterPro"/>
</dbReference>
<evidence type="ECO:0000256" key="3">
    <source>
        <dbReference type="ARBA" id="ARBA00010286"/>
    </source>
</evidence>
<accession>A0A1G5S7Q9</accession>
<dbReference type="PANTHER" id="PTHR43668">
    <property type="entry name" value="ALLANTOINASE"/>
    <property type="match status" value="1"/>
</dbReference>
<dbReference type="InterPro" id="IPR024403">
    <property type="entry name" value="DHOase_cat"/>
</dbReference>
<dbReference type="PANTHER" id="PTHR43668:SF2">
    <property type="entry name" value="ALLANTOINASE"/>
    <property type="match status" value="1"/>
</dbReference>
<comment type="function">
    <text evidence="2">Catalyzes the reversible cyclization of carbamoyl aspartate to dihydroorotate.</text>
</comment>
<evidence type="ECO:0000256" key="4">
    <source>
        <dbReference type="ARBA" id="ARBA00022723"/>
    </source>
</evidence>
<dbReference type="GO" id="GO:0006145">
    <property type="term" value="P:purine nucleobase catabolic process"/>
    <property type="evidence" value="ECO:0007669"/>
    <property type="project" value="TreeGrafter"/>
</dbReference>
<name>A0A1G5S7Q9_9FIRM</name>
<protein>
    <submittedName>
        <fullName evidence="8">Dihydroorotase</fullName>
    </submittedName>
</protein>
<dbReference type="Gene3D" id="3.20.20.140">
    <property type="entry name" value="Metal-dependent hydrolases"/>
    <property type="match status" value="1"/>
</dbReference>
<evidence type="ECO:0000313" key="9">
    <source>
        <dbReference type="Proteomes" id="UP000199208"/>
    </source>
</evidence>
<dbReference type="PROSITE" id="PS00483">
    <property type="entry name" value="DIHYDROOROTASE_2"/>
    <property type="match status" value="1"/>
</dbReference>
<evidence type="ECO:0000259" key="7">
    <source>
        <dbReference type="Pfam" id="PF12890"/>
    </source>
</evidence>
<dbReference type="SUPFAM" id="SSF51338">
    <property type="entry name" value="Composite domain of metallo-dependent hydrolases"/>
    <property type="match status" value="1"/>
</dbReference>
<dbReference type="InterPro" id="IPR004722">
    <property type="entry name" value="DHOase"/>
</dbReference>
<keyword evidence="4" id="KW-0479">Metal-binding</keyword>
<gene>
    <name evidence="8" type="ORF">SAMN03080599_03176</name>
</gene>
<organism evidence="8 9">
    <name type="scientific">Acidaminobacter hydrogenoformans DSM 2784</name>
    <dbReference type="NCBI Taxonomy" id="1120920"/>
    <lineage>
        <taxon>Bacteria</taxon>
        <taxon>Bacillati</taxon>
        <taxon>Bacillota</taxon>
        <taxon>Clostridia</taxon>
        <taxon>Peptostreptococcales</taxon>
        <taxon>Acidaminobacteraceae</taxon>
        <taxon>Acidaminobacter</taxon>
    </lineage>
</organism>
<dbReference type="GO" id="GO:0004038">
    <property type="term" value="F:allantoinase activity"/>
    <property type="evidence" value="ECO:0007669"/>
    <property type="project" value="TreeGrafter"/>
</dbReference>
<dbReference type="Proteomes" id="UP000199208">
    <property type="component" value="Unassembled WGS sequence"/>
</dbReference>
<dbReference type="InterPro" id="IPR032466">
    <property type="entry name" value="Metal_Hydrolase"/>
</dbReference>